<dbReference type="InterPro" id="IPR014825">
    <property type="entry name" value="DNA_alkylation"/>
</dbReference>
<dbReference type="PANTHER" id="PTHR34070">
    <property type="entry name" value="ARMADILLO-TYPE FOLD"/>
    <property type="match status" value="1"/>
</dbReference>
<dbReference type="CDD" id="cd07064">
    <property type="entry name" value="AlkD_like_1"/>
    <property type="match status" value="1"/>
</dbReference>
<dbReference type="eggNOG" id="COG4912">
    <property type="taxonomic scope" value="Bacteria"/>
</dbReference>
<dbReference type="RefSeq" id="WP_014441755.1">
    <property type="nucleotide sequence ID" value="NC_017093.1"/>
</dbReference>
<dbReference type="Proteomes" id="UP000007882">
    <property type="component" value="Chromosome"/>
</dbReference>
<dbReference type="InterPro" id="IPR016024">
    <property type="entry name" value="ARM-type_fold"/>
</dbReference>
<dbReference type="HOGENOM" id="CLU_079880_1_0_11"/>
<proteinExistence type="predicted"/>
<gene>
    <name evidence="1" type="ordered locus">AMIS_16380</name>
</gene>
<reference evidence="1 2" key="1">
    <citation type="submission" date="2012-02" db="EMBL/GenBank/DDBJ databases">
        <title>Complete genome sequence of Actinoplanes missouriensis 431 (= NBRC 102363).</title>
        <authorList>
            <person name="Ohnishi Y."/>
            <person name="Ishikawa J."/>
            <person name="Sekine M."/>
            <person name="Hosoyama A."/>
            <person name="Harada T."/>
            <person name="Narita H."/>
            <person name="Hata T."/>
            <person name="Konno Y."/>
            <person name="Tutikane K."/>
            <person name="Fujita N."/>
            <person name="Horinouchi S."/>
            <person name="Hayakawa M."/>
        </authorList>
    </citation>
    <scope>NUCLEOTIDE SEQUENCE [LARGE SCALE GENOMIC DNA]</scope>
    <source>
        <strain evidence="2">ATCC 14538 / DSM 43046 / CBS 188.64 / JCM 3121 / NBRC 102363 / NCIMB 12654 / NRRL B-3342 / UNCC 431</strain>
    </source>
</reference>
<dbReference type="Gene3D" id="1.25.40.290">
    <property type="entry name" value="ARM repeat domains"/>
    <property type="match status" value="1"/>
</dbReference>
<sequence>MSELAGIVMERLTSEFEAARDPGRATGMAAYMRDQFPFLGLPSPIRRARARAALAGLPAPDADDLRAIALACWSRPEREFQQFACDHLAAHVRVPGPGFLDTVAELITTKSWWDTVDPLATHVVAGLVTRHPLLTERMDEWSRVDNMWLVRTAILHQLHYGELTDTSRLFGYCVAQAGHPDFFVRKAIGWALRQYARTDPDAVRTFVAAHREQLSPLSIREAMKHL</sequence>
<organism evidence="1 2">
    <name type="scientific">Actinoplanes missouriensis (strain ATCC 14538 / DSM 43046 / CBS 188.64 / JCM 3121 / NBRC 102363 / NCIMB 12654 / NRRL B-3342 / UNCC 431)</name>
    <dbReference type="NCBI Taxonomy" id="512565"/>
    <lineage>
        <taxon>Bacteria</taxon>
        <taxon>Bacillati</taxon>
        <taxon>Actinomycetota</taxon>
        <taxon>Actinomycetes</taxon>
        <taxon>Micromonosporales</taxon>
        <taxon>Micromonosporaceae</taxon>
        <taxon>Actinoplanes</taxon>
    </lineage>
</organism>
<dbReference type="PATRIC" id="fig|512565.3.peg.1650"/>
<keyword evidence="2" id="KW-1185">Reference proteome</keyword>
<dbReference type="EMBL" id="AP012319">
    <property type="protein sequence ID" value="BAL86858.1"/>
    <property type="molecule type" value="Genomic_DNA"/>
</dbReference>
<dbReference type="SUPFAM" id="SSF48371">
    <property type="entry name" value="ARM repeat"/>
    <property type="match status" value="1"/>
</dbReference>
<dbReference type="Gene3D" id="1.20.1660.10">
    <property type="entry name" value="Hypothetical protein (EF3068)"/>
    <property type="match status" value="1"/>
</dbReference>
<name>I0H1H1_ACTM4</name>
<protein>
    <submittedName>
        <fullName evidence="1">Putative DNA alkylation repair enzyme</fullName>
    </submittedName>
</protein>
<dbReference type="AlphaFoldDB" id="I0H1H1"/>
<dbReference type="Pfam" id="PF08713">
    <property type="entry name" value="DNA_alkylation"/>
    <property type="match status" value="1"/>
</dbReference>
<accession>I0H1H1</accession>
<evidence type="ECO:0000313" key="1">
    <source>
        <dbReference type="EMBL" id="BAL86858.1"/>
    </source>
</evidence>
<dbReference type="PANTHER" id="PTHR34070:SF1">
    <property type="entry name" value="DNA ALKYLATION REPAIR PROTEIN"/>
    <property type="match status" value="1"/>
</dbReference>
<dbReference type="KEGG" id="ams:AMIS_16380"/>
<evidence type="ECO:0000313" key="2">
    <source>
        <dbReference type="Proteomes" id="UP000007882"/>
    </source>
</evidence>
<dbReference type="OrthoDB" id="9775346at2"/>